<feature type="transmembrane region" description="Helical" evidence="6">
    <location>
        <begin position="213"/>
        <end position="230"/>
    </location>
</feature>
<gene>
    <name evidence="8" type="ORF">FIV46_14585</name>
</gene>
<evidence type="ECO:0000259" key="7">
    <source>
        <dbReference type="Pfam" id="PF00892"/>
    </source>
</evidence>
<accession>A0A501PB87</accession>
<evidence type="ECO:0000256" key="6">
    <source>
        <dbReference type="SAM" id="Phobius"/>
    </source>
</evidence>
<dbReference type="InterPro" id="IPR037185">
    <property type="entry name" value="EmrE-like"/>
</dbReference>
<name>A0A501PB87_9PROT</name>
<reference evidence="9" key="1">
    <citation type="submission" date="2019-06" db="EMBL/GenBank/DDBJ databases">
        <title>The complete genome of Emcibacter congregatus ZYLT.</title>
        <authorList>
            <person name="Zhao Z."/>
        </authorList>
    </citation>
    <scope>NUCLEOTIDE SEQUENCE [LARGE SCALE GENOMIC DNA]</scope>
    <source>
        <strain evidence="9">MCCC 1A06723</strain>
    </source>
</reference>
<dbReference type="SUPFAM" id="SSF103481">
    <property type="entry name" value="Multidrug resistance efflux transporter EmrE"/>
    <property type="match status" value="2"/>
</dbReference>
<feature type="transmembrane region" description="Helical" evidence="6">
    <location>
        <begin position="131"/>
        <end position="149"/>
    </location>
</feature>
<dbReference type="EMBL" id="VFIY01000018">
    <property type="protein sequence ID" value="TPD57351.1"/>
    <property type="molecule type" value="Genomic_DNA"/>
</dbReference>
<feature type="domain" description="EamA" evidence="7">
    <location>
        <begin position="154"/>
        <end position="281"/>
    </location>
</feature>
<feature type="transmembrane region" description="Helical" evidence="6">
    <location>
        <begin position="267"/>
        <end position="285"/>
    </location>
</feature>
<dbReference type="GO" id="GO:0016020">
    <property type="term" value="C:membrane"/>
    <property type="evidence" value="ECO:0007669"/>
    <property type="project" value="UniProtKB-SubCell"/>
</dbReference>
<evidence type="ECO:0000313" key="9">
    <source>
        <dbReference type="Proteomes" id="UP000319148"/>
    </source>
</evidence>
<keyword evidence="5 6" id="KW-0472">Membrane</keyword>
<dbReference type="Gene3D" id="1.10.3730.20">
    <property type="match status" value="1"/>
</dbReference>
<evidence type="ECO:0000313" key="8">
    <source>
        <dbReference type="EMBL" id="TPD57351.1"/>
    </source>
</evidence>
<comment type="subcellular location">
    <subcellularLocation>
        <location evidence="1">Membrane</location>
        <topology evidence="1">Multi-pass membrane protein</topology>
    </subcellularLocation>
</comment>
<dbReference type="PANTHER" id="PTHR22911">
    <property type="entry name" value="ACYL-MALONYL CONDENSING ENZYME-RELATED"/>
    <property type="match status" value="1"/>
</dbReference>
<feature type="transmembrane region" description="Helical" evidence="6">
    <location>
        <begin position="155"/>
        <end position="177"/>
    </location>
</feature>
<organism evidence="8 9">
    <name type="scientific">Emcibacter nanhaiensis</name>
    <dbReference type="NCBI Taxonomy" id="1505037"/>
    <lineage>
        <taxon>Bacteria</taxon>
        <taxon>Pseudomonadati</taxon>
        <taxon>Pseudomonadota</taxon>
        <taxon>Alphaproteobacteria</taxon>
        <taxon>Emcibacterales</taxon>
        <taxon>Emcibacteraceae</taxon>
        <taxon>Emcibacter</taxon>
    </lineage>
</organism>
<feature type="transmembrane region" description="Helical" evidence="6">
    <location>
        <begin position="184"/>
        <end position="207"/>
    </location>
</feature>
<evidence type="ECO:0000256" key="4">
    <source>
        <dbReference type="ARBA" id="ARBA00022989"/>
    </source>
</evidence>
<evidence type="ECO:0000256" key="1">
    <source>
        <dbReference type="ARBA" id="ARBA00004141"/>
    </source>
</evidence>
<keyword evidence="4 6" id="KW-1133">Transmembrane helix</keyword>
<dbReference type="Proteomes" id="UP000319148">
    <property type="component" value="Unassembled WGS sequence"/>
</dbReference>
<dbReference type="InterPro" id="IPR000620">
    <property type="entry name" value="EamA_dom"/>
</dbReference>
<dbReference type="RefSeq" id="WP_139941666.1">
    <property type="nucleotide sequence ID" value="NZ_JBHSYP010000005.1"/>
</dbReference>
<feature type="transmembrane region" description="Helical" evidence="6">
    <location>
        <begin position="74"/>
        <end position="94"/>
    </location>
</feature>
<keyword evidence="9" id="KW-1185">Reference proteome</keyword>
<dbReference type="AlphaFoldDB" id="A0A501PB87"/>
<comment type="similarity">
    <text evidence="2">Belongs to the drug/metabolite transporter (DMT) superfamily. 10 TMS drug/metabolite exporter (DME) (TC 2.A.7.3) family.</text>
</comment>
<evidence type="ECO:0000256" key="2">
    <source>
        <dbReference type="ARBA" id="ARBA00009853"/>
    </source>
</evidence>
<protein>
    <submittedName>
        <fullName evidence="8">DMT family transporter</fullName>
    </submittedName>
</protein>
<dbReference type="PANTHER" id="PTHR22911:SF6">
    <property type="entry name" value="SOLUTE CARRIER FAMILY 35 MEMBER G1"/>
    <property type="match status" value="1"/>
</dbReference>
<feature type="transmembrane region" description="Helical" evidence="6">
    <location>
        <begin position="106"/>
        <end position="124"/>
    </location>
</feature>
<dbReference type="Pfam" id="PF00892">
    <property type="entry name" value="EamA"/>
    <property type="match status" value="2"/>
</dbReference>
<feature type="transmembrane region" description="Helical" evidence="6">
    <location>
        <begin position="12"/>
        <end position="32"/>
    </location>
</feature>
<feature type="domain" description="EamA" evidence="7">
    <location>
        <begin position="13"/>
        <end position="145"/>
    </location>
</feature>
<dbReference type="OrthoDB" id="9812899at2"/>
<evidence type="ECO:0000256" key="3">
    <source>
        <dbReference type="ARBA" id="ARBA00022692"/>
    </source>
</evidence>
<feature type="transmembrane region" description="Helical" evidence="6">
    <location>
        <begin position="44"/>
        <end position="62"/>
    </location>
</feature>
<keyword evidence="3 6" id="KW-0812">Transmembrane</keyword>
<evidence type="ECO:0000256" key="5">
    <source>
        <dbReference type="ARBA" id="ARBA00023136"/>
    </source>
</evidence>
<proteinExistence type="inferred from homology"/>
<sequence length="304" mass="33166">MTTVLPQKNNFMIGAAYMLTASVSFAILGGLVRELSADMHPFVIVFWRTALALVILVPILWGSGSLRDLKSKRLGLQFLNGAFFGFMLLANFYALSTIPLADTVSYSFAAPIFTTICAAIFLGEKIRLPRIMAIIFGFIGMLVLLQPGVQPLSLGVIAALSCAVAISISVTLVRVLARTEKPQVITFYALVLTLPANLVFALPVWSWPSRDNLLLVLVMGVLAAIIQLCFSKAIAEAEASAMMPLDYTRLVFSALIGYFFFDEQPQLNTYVGAVIIMASVLYAAHRERLEARRKKEKPAPAPTA</sequence>
<comment type="caution">
    <text evidence="8">The sequence shown here is derived from an EMBL/GenBank/DDBJ whole genome shotgun (WGS) entry which is preliminary data.</text>
</comment>